<evidence type="ECO:0000313" key="1">
    <source>
        <dbReference type="EMBL" id="KAL3522718.1"/>
    </source>
</evidence>
<comment type="caution">
    <text evidence="1">The sequence shown here is derived from an EMBL/GenBank/DDBJ whole genome shotgun (WGS) entry which is preliminary data.</text>
</comment>
<evidence type="ECO:0000313" key="2">
    <source>
        <dbReference type="Proteomes" id="UP001630127"/>
    </source>
</evidence>
<dbReference type="AlphaFoldDB" id="A0ABD2ZTV3"/>
<reference evidence="1 2" key="1">
    <citation type="submission" date="2024-11" db="EMBL/GenBank/DDBJ databases">
        <title>A near-complete genome assembly of Cinchona calisaya.</title>
        <authorList>
            <person name="Lian D.C."/>
            <person name="Zhao X.W."/>
            <person name="Wei L."/>
        </authorList>
    </citation>
    <scope>NUCLEOTIDE SEQUENCE [LARGE SCALE GENOMIC DNA]</scope>
    <source>
        <tissue evidence="1">Nenye</tissue>
    </source>
</reference>
<dbReference type="EMBL" id="JBJUIK010000007">
    <property type="protein sequence ID" value="KAL3522718.1"/>
    <property type="molecule type" value="Genomic_DNA"/>
</dbReference>
<keyword evidence="2" id="KW-1185">Reference proteome</keyword>
<proteinExistence type="predicted"/>
<name>A0ABD2ZTV3_9GENT</name>
<sequence length="109" mass="12138">MMVRLWYGKNSRRRVTGEMVAYYSDGQSGTQFPGTGSGKTGKEVSSLAYSRSLAGSAQAEPCRASRRKGWVLSEYNRKSGEEKRKTKIIEPPTTPRFTKTGGTLRKIIE</sequence>
<gene>
    <name evidence="1" type="ORF">ACH5RR_015552</name>
</gene>
<accession>A0ABD2ZTV3</accession>
<protein>
    <submittedName>
        <fullName evidence="1">Uncharacterized protein</fullName>
    </submittedName>
</protein>
<dbReference type="Proteomes" id="UP001630127">
    <property type="component" value="Unassembled WGS sequence"/>
</dbReference>
<organism evidence="1 2">
    <name type="scientific">Cinchona calisaya</name>
    <dbReference type="NCBI Taxonomy" id="153742"/>
    <lineage>
        <taxon>Eukaryota</taxon>
        <taxon>Viridiplantae</taxon>
        <taxon>Streptophyta</taxon>
        <taxon>Embryophyta</taxon>
        <taxon>Tracheophyta</taxon>
        <taxon>Spermatophyta</taxon>
        <taxon>Magnoliopsida</taxon>
        <taxon>eudicotyledons</taxon>
        <taxon>Gunneridae</taxon>
        <taxon>Pentapetalae</taxon>
        <taxon>asterids</taxon>
        <taxon>lamiids</taxon>
        <taxon>Gentianales</taxon>
        <taxon>Rubiaceae</taxon>
        <taxon>Cinchonoideae</taxon>
        <taxon>Cinchoneae</taxon>
        <taxon>Cinchona</taxon>
    </lineage>
</organism>